<feature type="transmembrane region" description="Helical" evidence="5">
    <location>
        <begin position="181"/>
        <end position="198"/>
    </location>
</feature>
<organism evidence="7 8">
    <name type="scientific">Cephaloticoccus capnophilus</name>
    <dbReference type="NCBI Taxonomy" id="1548208"/>
    <lineage>
        <taxon>Bacteria</taxon>
        <taxon>Pseudomonadati</taxon>
        <taxon>Verrucomicrobiota</taxon>
        <taxon>Opitutia</taxon>
        <taxon>Opitutales</taxon>
        <taxon>Opitutaceae</taxon>
        <taxon>Cephaloticoccus</taxon>
    </lineage>
</organism>
<evidence type="ECO:0000259" key="6">
    <source>
        <dbReference type="Pfam" id="PF04932"/>
    </source>
</evidence>
<name>A0A139SKM5_9BACT</name>
<keyword evidence="8" id="KW-1185">Reference proteome</keyword>
<feature type="transmembrane region" description="Helical" evidence="5">
    <location>
        <begin position="260"/>
        <end position="278"/>
    </location>
</feature>
<feature type="transmembrane region" description="Helical" evidence="5">
    <location>
        <begin position="421"/>
        <end position="439"/>
    </location>
</feature>
<dbReference type="Pfam" id="PF04932">
    <property type="entry name" value="Wzy_C"/>
    <property type="match status" value="1"/>
</dbReference>
<feature type="transmembrane region" description="Helical" evidence="5">
    <location>
        <begin position="474"/>
        <end position="492"/>
    </location>
</feature>
<dbReference type="GO" id="GO:0016020">
    <property type="term" value="C:membrane"/>
    <property type="evidence" value="ECO:0007669"/>
    <property type="project" value="UniProtKB-SubCell"/>
</dbReference>
<dbReference type="PANTHER" id="PTHR37422:SF13">
    <property type="entry name" value="LIPOPOLYSACCHARIDE BIOSYNTHESIS PROTEIN PA4999-RELATED"/>
    <property type="match status" value="1"/>
</dbReference>
<gene>
    <name evidence="7" type="ORF">AXK12_00325</name>
</gene>
<evidence type="ECO:0000256" key="1">
    <source>
        <dbReference type="ARBA" id="ARBA00004141"/>
    </source>
</evidence>
<dbReference type="InterPro" id="IPR051533">
    <property type="entry name" value="WaaL-like"/>
</dbReference>
<proteinExistence type="predicted"/>
<evidence type="ECO:0000256" key="5">
    <source>
        <dbReference type="SAM" id="Phobius"/>
    </source>
</evidence>
<feature type="domain" description="O-antigen ligase-related" evidence="6">
    <location>
        <begin position="267"/>
        <end position="429"/>
    </location>
</feature>
<reference evidence="7 8" key="1">
    <citation type="submission" date="2016-02" db="EMBL/GenBank/DDBJ databases">
        <authorList>
            <person name="Wen L."/>
            <person name="He K."/>
            <person name="Yang H."/>
        </authorList>
    </citation>
    <scope>NUCLEOTIDE SEQUENCE [LARGE SCALE GENOMIC DNA]</scope>
    <source>
        <strain evidence="7 8">CV41</strain>
    </source>
</reference>
<dbReference type="PANTHER" id="PTHR37422">
    <property type="entry name" value="TEICHURONIC ACID BIOSYNTHESIS PROTEIN TUAE"/>
    <property type="match status" value="1"/>
</dbReference>
<feature type="transmembrane region" description="Helical" evidence="5">
    <location>
        <begin position="284"/>
        <end position="303"/>
    </location>
</feature>
<keyword evidence="3 5" id="KW-1133">Transmembrane helix</keyword>
<keyword evidence="2 5" id="KW-0812">Transmembrane</keyword>
<feature type="transmembrane region" description="Helical" evidence="5">
    <location>
        <begin position="21"/>
        <end position="41"/>
    </location>
</feature>
<feature type="transmembrane region" description="Helical" evidence="5">
    <location>
        <begin position="315"/>
        <end position="335"/>
    </location>
</feature>
<protein>
    <recommendedName>
        <fullName evidence="6">O-antigen ligase-related domain-containing protein</fullName>
    </recommendedName>
</protein>
<dbReference type="OrthoDB" id="194010at2"/>
<evidence type="ECO:0000256" key="2">
    <source>
        <dbReference type="ARBA" id="ARBA00022692"/>
    </source>
</evidence>
<feature type="transmembrane region" description="Helical" evidence="5">
    <location>
        <begin position="99"/>
        <end position="126"/>
    </location>
</feature>
<dbReference type="Proteomes" id="UP000071392">
    <property type="component" value="Unassembled WGS sequence"/>
</dbReference>
<evidence type="ECO:0000313" key="8">
    <source>
        <dbReference type="Proteomes" id="UP000071392"/>
    </source>
</evidence>
<sequence length="508" mass="56699">MTAVAARRQPPSFVADKSPRLEQLTVLHVVVLLIATTWLFGGNAGWVKPYLAAWASLSLPLFVLNLREIADLRQKTQILSQHYESTHTVRAPSPSIRSLLLCLCPLLALNTIVAVSLLFPGFRTFLFEGETLYISNRVATWIPSAAYPPAVGITLWLFNGAYLSAFNLLLAPKSRRTLRRFFFIALSNALLLAVFGTFQKLSGAKGLFFGLVRSPQERFFSSFIYHNHWGAFCVLTLALSLGLFAHYLRRHLLRDLTRTPAMYVLAVVAAAAITTPLSDSRSGTVLVLLALLVGTIHALVVFWKRHDGPPARRPLPAVLATVTFAILLFIGYDLAKPQIADRLRQTQGQFSGGKKVLIDHRLTLYRDTYHMARDRLLFGWGMASFPHTFPIYNTQTYGATLGIPFLYHDAHNDWLQTLAEFGVVGSSLIALCGLAPLLAFRKTIRANPISAYLFGGCALILLYAWLEFPFGNTAVRLTFWVFLFAAIRYAHLTYTEHTASLRAPHHTR</sequence>
<dbReference type="RefSeq" id="WP_068712406.1">
    <property type="nucleotide sequence ID" value="NZ_LSZP01000045.1"/>
</dbReference>
<evidence type="ECO:0000313" key="7">
    <source>
        <dbReference type="EMBL" id="KXU35047.1"/>
    </source>
</evidence>
<dbReference type="EMBL" id="LSZP01000045">
    <property type="protein sequence ID" value="KXU35047.1"/>
    <property type="molecule type" value="Genomic_DNA"/>
</dbReference>
<comment type="caution">
    <text evidence="7">The sequence shown here is derived from an EMBL/GenBank/DDBJ whole genome shotgun (WGS) entry which is preliminary data.</text>
</comment>
<evidence type="ECO:0000256" key="3">
    <source>
        <dbReference type="ARBA" id="ARBA00022989"/>
    </source>
</evidence>
<comment type="subcellular location">
    <subcellularLocation>
        <location evidence="1">Membrane</location>
        <topology evidence="1">Multi-pass membrane protein</topology>
    </subcellularLocation>
</comment>
<feature type="transmembrane region" description="Helical" evidence="5">
    <location>
        <begin position="229"/>
        <end position="248"/>
    </location>
</feature>
<accession>A0A139SKM5</accession>
<dbReference type="AlphaFoldDB" id="A0A139SKM5"/>
<feature type="transmembrane region" description="Helical" evidence="5">
    <location>
        <begin position="47"/>
        <end position="66"/>
    </location>
</feature>
<feature type="transmembrane region" description="Helical" evidence="5">
    <location>
        <begin position="146"/>
        <end position="169"/>
    </location>
</feature>
<evidence type="ECO:0000256" key="4">
    <source>
        <dbReference type="ARBA" id="ARBA00023136"/>
    </source>
</evidence>
<dbReference type="InterPro" id="IPR007016">
    <property type="entry name" value="O-antigen_ligase-rel_domated"/>
</dbReference>
<feature type="transmembrane region" description="Helical" evidence="5">
    <location>
        <begin position="451"/>
        <end position="468"/>
    </location>
</feature>
<dbReference type="STRING" id="1548208.AXK12_00325"/>
<keyword evidence="4 5" id="KW-0472">Membrane</keyword>